<dbReference type="OrthoDB" id="9776534at2"/>
<comment type="function">
    <text evidence="6">Redox regulated molecular chaperone. Protects both thermally unfolding and oxidatively damaged proteins from irreversible aggregation. Plays an important role in the bacterial defense system toward oxidative stress.</text>
</comment>
<dbReference type="InterPro" id="IPR000397">
    <property type="entry name" value="Heat_shock_Hsp33"/>
</dbReference>
<dbReference type="STRING" id="1423750.FC89_GL001854"/>
<keyword evidence="1 6" id="KW-0963">Cytoplasm</keyword>
<comment type="similarity">
    <text evidence="6">Belongs to the HSP33 family.</text>
</comment>
<feature type="disulfide bond" description="Redox-active" evidence="6">
    <location>
        <begin position="238"/>
        <end position="240"/>
    </location>
</feature>
<dbReference type="PIRSF" id="PIRSF005261">
    <property type="entry name" value="Heat_shock_Hsp33"/>
    <property type="match status" value="1"/>
</dbReference>
<dbReference type="Proteomes" id="UP000051451">
    <property type="component" value="Unassembled WGS sequence"/>
</dbReference>
<dbReference type="GO" id="GO:0005737">
    <property type="term" value="C:cytoplasm"/>
    <property type="evidence" value="ECO:0007669"/>
    <property type="project" value="UniProtKB-SubCell"/>
</dbReference>
<comment type="subcellular location">
    <subcellularLocation>
        <location evidence="6">Cytoplasm</location>
    </subcellularLocation>
</comment>
<keyword evidence="5 6" id="KW-0676">Redox-active center</keyword>
<dbReference type="Gene3D" id="3.90.1280.10">
    <property type="entry name" value="HSP33 redox switch-like"/>
    <property type="match status" value="1"/>
</dbReference>
<sequence>MEDYLLKVLAYEGQLRIYAAKTTQLVQDAREIHDTWSTATAALGRTLTGTALLSAALLKENGKLTVRVQGDGPVGAIVADGDAHGQIKGYLHQPHIELPLNEKHKIDVKGAVGTQGSLAVTKDLGLKTPFTGQVPLVSGELGEDFTYYLAKSEQIPSAVGVSVFVEPDQSVATAGGFLVQVLPGASEATLAAMEKSLKEMPSISEIMRQDQDPELLIKHLTGSSQVKELERVPLKYICDCSKERFATALASIAAADLRKIIEQDHQAETVCRFCGKKYHFTEAELRELLTSNSQG</sequence>
<evidence type="ECO:0000256" key="5">
    <source>
        <dbReference type="ARBA" id="ARBA00023284"/>
    </source>
</evidence>
<comment type="PTM">
    <text evidence="6">Under oxidizing conditions two disulfide bonds are formed involving the reactive cysteines. Under reducing conditions zinc is bound to the reactive cysteines and the protein is inactive.</text>
</comment>
<gene>
    <name evidence="6" type="primary">hslO</name>
    <name evidence="7" type="ORF">FC89_GL001854</name>
</gene>
<protein>
    <recommendedName>
        <fullName evidence="6">33 kDa chaperonin</fullName>
    </recommendedName>
    <alternativeName>
        <fullName evidence="6">Heat shock protein 33 homolog</fullName>
        <shortName evidence="6">HSP33</shortName>
    </alternativeName>
</protein>
<dbReference type="SUPFAM" id="SSF64397">
    <property type="entry name" value="Hsp33 domain"/>
    <property type="match status" value="1"/>
</dbReference>
<organism evidence="7 8">
    <name type="scientific">Liquorilactobacillus ghanensis DSM 18630</name>
    <dbReference type="NCBI Taxonomy" id="1423750"/>
    <lineage>
        <taxon>Bacteria</taxon>
        <taxon>Bacillati</taxon>
        <taxon>Bacillota</taxon>
        <taxon>Bacilli</taxon>
        <taxon>Lactobacillales</taxon>
        <taxon>Lactobacillaceae</taxon>
        <taxon>Liquorilactobacillus</taxon>
    </lineage>
</organism>
<dbReference type="GO" id="GO:0044183">
    <property type="term" value="F:protein folding chaperone"/>
    <property type="evidence" value="ECO:0007669"/>
    <property type="project" value="TreeGrafter"/>
</dbReference>
<dbReference type="PANTHER" id="PTHR30111:SF1">
    <property type="entry name" value="33 KDA CHAPERONIN"/>
    <property type="match status" value="1"/>
</dbReference>
<proteinExistence type="inferred from homology"/>
<dbReference type="RefSeq" id="WP_057870674.1">
    <property type="nucleotide sequence ID" value="NZ_AZGB01000002.1"/>
</dbReference>
<dbReference type="CDD" id="cd00498">
    <property type="entry name" value="Hsp33"/>
    <property type="match status" value="1"/>
</dbReference>
<dbReference type="InterPro" id="IPR016153">
    <property type="entry name" value="Heat_shock_Hsp33_N"/>
</dbReference>
<dbReference type="SUPFAM" id="SSF118352">
    <property type="entry name" value="HSP33 redox switch-like"/>
    <property type="match status" value="1"/>
</dbReference>
<keyword evidence="4 6" id="KW-0143">Chaperone</keyword>
<evidence type="ECO:0000256" key="4">
    <source>
        <dbReference type="ARBA" id="ARBA00023186"/>
    </source>
</evidence>
<evidence type="ECO:0000256" key="1">
    <source>
        <dbReference type="ARBA" id="ARBA00022490"/>
    </source>
</evidence>
<accession>A0A0R1VQY5</accession>
<dbReference type="GO" id="GO:0051082">
    <property type="term" value="F:unfolded protein binding"/>
    <property type="evidence" value="ECO:0007669"/>
    <property type="project" value="UniProtKB-UniRule"/>
</dbReference>
<keyword evidence="2 6" id="KW-0862">Zinc</keyword>
<dbReference type="Gene3D" id="3.55.30.10">
    <property type="entry name" value="Hsp33 domain"/>
    <property type="match status" value="1"/>
</dbReference>
<dbReference type="PANTHER" id="PTHR30111">
    <property type="entry name" value="33 KDA CHAPERONIN"/>
    <property type="match status" value="1"/>
</dbReference>
<evidence type="ECO:0000256" key="6">
    <source>
        <dbReference type="HAMAP-Rule" id="MF_00117"/>
    </source>
</evidence>
<name>A0A0R1VQY5_9LACO</name>
<comment type="caution">
    <text evidence="7">The sequence shown here is derived from an EMBL/GenBank/DDBJ whole genome shotgun (WGS) entry which is preliminary data.</text>
</comment>
<dbReference type="NCBIfam" id="NF001033">
    <property type="entry name" value="PRK00114.1"/>
    <property type="match status" value="1"/>
</dbReference>
<feature type="disulfide bond" description="Redox-active" evidence="6">
    <location>
        <begin position="271"/>
        <end position="274"/>
    </location>
</feature>
<dbReference type="GeneID" id="98317929"/>
<dbReference type="EMBL" id="AZGB01000002">
    <property type="protein sequence ID" value="KRM08167.1"/>
    <property type="molecule type" value="Genomic_DNA"/>
</dbReference>
<reference evidence="7 8" key="1">
    <citation type="journal article" date="2015" name="Genome Announc.">
        <title>Expanding the biotechnology potential of lactobacilli through comparative genomics of 213 strains and associated genera.</title>
        <authorList>
            <person name="Sun Z."/>
            <person name="Harris H.M."/>
            <person name="McCann A."/>
            <person name="Guo C."/>
            <person name="Argimon S."/>
            <person name="Zhang W."/>
            <person name="Yang X."/>
            <person name="Jeffery I.B."/>
            <person name="Cooney J.C."/>
            <person name="Kagawa T.F."/>
            <person name="Liu W."/>
            <person name="Song Y."/>
            <person name="Salvetti E."/>
            <person name="Wrobel A."/>
            <person name="Rasinkangas P."/>
            <person name="Parkhill J."/>
            <person name="Rea M.C."/>
            <person name="O'Sullivan O."/>
            <person name="Ritari J."/>
            <person name="Douillard F.P."/>
            <person name="Paul Ross R."/>
            <person name="Yang R."/>
            <person name="Briner A.E."/>
            <person name="Felis G.E."/>
            <person name="de Vos W.M."/>
            <person name="Barrangou R."/>
            <person name="Klaenhammer T.R."/>
            <person name="Caufield P.W."/>
            <person name="Cui Y."/>
            <person name="Zhang H."/>
            <person name="O'Toole P.W."/>
        </authorList>
    </citation>
    <scope>NUCLEOTIDE SEQUENCE [LARGE SCALE GENOMIC DNA]</scope>
    <source>
        <strain evidence="7 8">DSM 18630</strain>
    </source>
</reference>
<evidence type="ECO:0000313" key="7">
    <source>
        <dbReference type="EMBL" id="KRM08167.1"/>
    </source>
</evidence>
<keyword evidence="8" id="KW-1185">Reference proteome</keyword>
<dbReference type="GO" id="GO:0042026">
    <property type="term" value="P:protein refolding"/>
    <property type="evidence" value="ECO:0007669"/>
    <property type="project" value="TreeGrafter"/>
</dbReference>
<keyword evidence="3 6" id="KW-1015">Disulfide bond</keyword>
<evidence type="ECO:0000256" key="2">
    <source>
        <dbReference type="ARBA" id="ARBA00022833"/>
    </source>
</evidence>
<dbReference type="PATRIC" id="fig|1423750.3.peg.1898"/>
<dbReference type="Pfam" id="PF01430">
    <property type="entry name" value="HSP33"/>
    <property type="match status" value="1"/>
</dbReference>
<dbReference type="AlphaFoldDB" id="A0A0R1VQY5"/>
<dbReference type="HAMAP" id="MF_00117">
    <property type="entry name" value="HslO"/>
    <property type="match status" value="1"/>
</dbReference>
<dbReference type="InterPro" id="IPR016154">
    <property type="entry name" value="Heat_shock_Hsp33_C"/>
</dbReference>
<evidence type="ECO:0000313" key="8">
    <source>
        <dbReference type="Proteomes" id="UP000051451"/>
    </source>
</evidence>
<evidence type="ECO:0000256" key="3">
    <source>
        <dbReference type="ARBA" id="ARBA00023157"/>
    </source>
</evidence>